<keyword evidence="2" id="KW-1185">Reference proteome</keyword>
<organism evidence="1 2">
    <name type="scientific">Cordyceps javanica</name>
    <dbReference type="NCBI Taxonomy" id="43265"/>
    <lineage>
        <taxon>Eukaryota</taxon>
        <taxon>Fungi</taxon>
        <taxon>Dikarya</taxon>
        <taxon>Ascomycota</taxon>
        <taxon>Pezizomycotina</taxon>
        <taxon>Sordariomycetes</taxon>
        <taxon>Hypocreomycetidae</taxon>
        <taxon>Hypocreales</taxon>
        <taxon>Cordycipitaceae</taxon>
        <taxon>Cordyceps</taxon>
    </lineage>
</organism>
<name>A0A545VC10_9HYPO</name>
<evidence type="ECO:0000313" key="2">
    <source>
        <dbReference type="Proteomes" id="UP000315783"/>
    </source>
</evidence>
<gene>
    <name evidence="1" type="ORF">IF1G_01482</name>
</gene>
<proteinExistence type="predicted"/>
<reference evidence="1 2" key="1">
    <citation type="journal article" date="2019" name="Appl. Microbiol. Biotechnol.">
        <title>Genome sequence of Isaria javanica and comparative genome analysis insights into family S53 peptidase evolution in fungal entomopathogens.</title>
        <authorList>
            <person name="Lin R."/>
            <person name="Zhang X."/>
            <person name="Xin B."/>
            <person name="Zou M."/>
            <person name="Gao Y."/>
            <person name="Qin F."/>
            <person name="Hu Q."/>
            <person name="Xie B."/>
            <person name="Cheng X."/>
        </authorList>
    </citation>
    <scope>NUCLEOTIDE SEQUENCE [LARGE SCALE GENOMIC DNA]</scope>
    <source>
        <strain evidence="1 2">IJ1G</strain>
    </source>
</reference>
<accession>A0A545VC10</accession>
<sequence length="69" mass="7889">MRSALKHVQVTVWQRCCKVMVVLPGSTLQRYLFMWFPVRPKFAKSGKASDHGHVISETAAEKQNMDEVV</sequence>
<protein>
    <submittedName>
        <fullName evidence="1">Uncharacterized protein</fullName>
    </submittedName>
</protein>
<evidence type="ECO:0000313" key="1">
    <source>
        <dbReference type="EMBL" id="TQV99267.1"/>
    </source>
</evidence>
<dbReference type="AlphaFoldDB" id="A0A545VC10"/>
<comment type="caution">
    <text evidence="1">The sequence shown here is derived from an EMBL/GenBank/DDBJ whole genome shotgun (WGS) entry which is preliminary data.</text>
</comment>
<dbReference type="Proteomes" id="UP000315783">
    <property type="component" value="Unassembled WGS sequence"/>
</dbReference>
<dbReference type="EMBL" id="SPUK01000002">
    <property type="protein sequence ID" value="TQV99267.1"/>
    <property type="molecule type" value="Genomic_DNA"/>
</dbReference>